<sequence length="1086" mass="125280">MKQFTNNLLQNDLIQATPNQQSSVSKQAYQSVSMAQRFYQENRLQNSQNLSSAQRSPQSEKKQQYRDFIRMAGEQNLPVNYQQKTLNIQDYSAQVDSSNVMKEKTNNMLRSQKQVEILDHEYAAKTQNAYSTNSQSSNTHIQKKFDQLYNTAPLNSIPESWDQESKASATHDTQSFTKGNFSRDSQDNIDKVDGEAISGQIDLSNRKKNIKKQMSSTAQDSARKQLVHNQSAQSVKSLASNGNGGLNKTSLEEKKERNEAIKSRLKQLYLNYCDYSMDSGEVFITYTNFLKVMRDSSIFDDKQVNQNTVSIIISKECNATTNMIKHITFEQFLNAILRISEIKYEDLFKKHPKSALKELLKRNILPLLKRIETAVEKQSDEFQYSLYTVSELTLRLIVYNEDTQVIFTDILPLIKQLYQQYFEQEINQSKGKLNDLKKLSLRSVMNFAREFEISPYLVHQKASFLIWYSVSNSTSISELSNNPETKNIVSNSHNLGKVFTLGHFIVFIYRLSVIYFNHSQEKPQDYNLIKKLLYFLRKLENSGGFRKFLNKINRTYTETLTFLPSKDLLCQILKAEGVEDLVFTNPEEMAFVTKEAMLSRIVDQHLFVKNFLEQKSENCFDNDRDEFLLNSEDELKKLFEIYCSFGEPMNTKYLKSSKLFKLFKEVGLLKGQSRLPRNSEGAKQISTQEMDLIFAQVCAKSFAPVSTFDQFASCMTYNGSQDQSQLSGFLQFQSQMNRTRVTNNVNDISKISKTATFDKQSHLIDRNGSNGGRVDFQQFRKVLELVSIKVYPSLIGQACYIELLKNILLPQLKLINDKRCVHNQNISKLLVKLDNQDMINMLTLLHKAMIDVYRVYADSKGYMNFQQYINFCSDYDIFPSHATKAALYRIYHSLSFMNEVLGNCSGGSALPKQSTMKSMNNMTSRMSAMSRIGSPGRVVQNEYIDEHLFVESLALIALYDESSQHNSRKGQDNVQDDDCEGGNAFSGNEMNLDEDECNENTPIEKVLQLIEKMANSEGVFRRMRKGDISNTIKCNMMEKKDILEMFRVKYAWYFKMRYHDQTIKKKNFDDIMEMSSMLTEGSQLEL</sequence>
<feature type="region of interest" description="Disordered" evidence="1">
    <location>
        <begin position="45"/>
        <end position="64"/>
    </location>
</feature>
<keyword evidence="3" id="KW-1185">Reference proteome</keyword>
<dbReference type="AlphaFoldDB" id="A0A078AKC6"/>
<dbReference type="InterPro" id="IPR011992">
    <property type="entry name" value="EF-hand-dom_pair"/>
</dbReference>
<accession>A0A078AKC6</accession>
<feature type="compositionally biased region" description="Polar residues" evidence="1">
    <location>
        <begin position="227"/>
        <end position="249"/>
    </location>
</feature>
<proteinExistence type="predicted"/>
<evidence type="ECO:0000313" key="3">
    <source>
        <dbReference type="Proteomes" id="UP000039865"/>
    </source>
</evidence>
<reference evidence="2 3" key="1">
    <citation type="submission" date="2014-06" db="EMBL/GenBank/DDBJ databases">
        <authorList>
            <person name="Swart Estienne"/>
        </authorList>
    </citation>
    <scope>NUCLEOTIDE SEQUENCE [LARGE SCALE GENOMIC DNA]</scope>
    <source>
        <strain evidence="2 3">130c</strain>
    </source>
</reference>
<dbReference type="Proteomes" id="UP000039865">
    <property type="component" value="Unassembled WGS sequence"/>
</dbReference>
<feature type="region of interest" description="Disordered" evidence="1">
    <location>
        <begin position="158"/>
        <end position="188"/>
    </location>
</feature>
<feature type="region of interest" description="Disordered" evidence="1">
    <location>
        <begin position="203"/>
        <end position="254"/>
    </location>
</feature>
<gene>
    <name evidence="2" type="primary">Contig4990.g5346</name>
    <name evidence="2" type="ORF">STYLEM_11378</name>
</gene>
<evidence type="ECO:0000313" key="2">
    <source>
        <dbReference type="EMBL" id="CDW82346.1"/>
    </source>
</evidence>
<dbReference type="Gene3D" id="1.10.238.10">
    <property type="entry name" value="EF-hand"/>
    <property type="match status" value="2"/>
</dbReference>
<dbReference type="SUPFAM" id="SSF47473">
    <property type="entry name" value="EF-hand"/>
    <property type="match status" value="2"/>
</dbReference>
<feature type="region of interest" description="Disordered" evidence="1">
    <location>
        <begin position="966"/>
        <end position="996"/>
    </location>
</feature>
<protein>
    <submittedName>
        <fullName evidence="2">Uncharacterized protein</fullName>
    </submittedName>
</protein>
<evidence type="ECO:0000256" key="1">
    <source>
        <dbReference type="SAM" id="MobiDB-lite"/>
    </source>
</evidence>
<dbReference type="EMBL" id="CCKQ01010831">
    <property type="protein sequence ID" value="CDW82346.1"/>
    <property type="molecule type" value="Genomic_DNA"/>
</dbReference>
<feature type="compositionally biased region" description="Polar residues" evidence="1">
    <location>
        <begin position="45"/>
        <end position="57"/>
    </location>
</feature>
<organism evidence="2 3">
    <name type="scientific">Stylonychia lemnae</name>
    <name type="common">Ciliate</name>
    <dbReference type="NCBI Taxonomy" id="5949"/>
    <lineage>
        <taxon>Eukaryota</taxon>
        <taxon>Sar</taxon>
        <taxon>Alveolata</taxon>
        <taxon>Ciliophora</taxon>
        <taxon>Intramacronucleata</taxon>
        <taxon>Spirotrichea</taxon>
        <taxon>Stichotrichia</taxon>
        <taxon>Sporadotrichida</taxon>
        <taxon>Oxytrichidae</taxon>
        <taxon>Stylonychinae</taxon>
        <taxon>Stylonychia</taxon>
    </lineage>
</organism>
<feature type="compositionally biased region" description="Polar residues" evidence="1">
    <location>
        <begin position="166"/>
        <end position="183"/>
    </location>
</feature>
<dbReference type="InParanoid" id="A0A078AKC6"/>
<dbReference type="OrthoDB" id="311094at2759"/>
<name>A0A078AKC6_STYLE</name>